<comment type="caution">
    <text evidence="3">The sequence shown here is derived from an EMBL/GenBank/DDBJ whole genome shotgun (WGS) entry which is preliminary data.</text>
</comment>
<sequence length="165" mass="18556">MNPHATRDDLMRLLEDLGIEHETHEHEPVFTVEEGNGVWDDIPARHCKNLFLKDAKKQLWLVTCPSDRDIDLKTLPGKIGSKRLSFGKPDLLLEVLGVTPGSVTPFSLMNDREARVTVVLDAEMMTEPRCGYHPLDNAATTVIAPKDLRRFIAHTGHEVVEADLR</sequence>
<dbReference type="STRING" id="1238182.C882_0057"/>
<name>K9HN51_9PROT</name>
<keyword evidence="4" id="KW-1185">Reference proteome</keyword>
<dbReference type="InterPro" id="IPR007214">
    <property type="entry name" value="YbaK/aa-tRNA-synth-assoc-dom"/>
</dbReference>
<dbReference type="CDD" id="cd04335">
    <property type="entry name" value="PrdX_deacylase"/>
    <property type="match status" value="1"/>
</dbReference>
<dbReference type="InterPro" id="IPR040285">
    <property type="entry name" value="ProX/PRXD1"/>
</dbReference>
<dbReference type="EMBL" id="ANHY01000010">
    <property type="protein sequence ID" value="EKV29976.1"/>
    <property type="molecule type" value="Genomic_DNA"/>
</dbReference>
<accession>K9HN51</accession>
<protein>
    <submittedName>
        <fullName evidence="3">Aminoacyl-tRNA editing enzymes YbaK, ProX</fullName>
    </submittedName>
</protein>
<dbReference type="RefSeq" id="WP_009540717.1">
    <property type="nucleotide sequence ID" value="NZ_ANHY01000010.1"/>
</dbReference>
<dbReference type="AlphaFoldDB" id="K9HN51"/>
<dbReference type="Pfam" id="PF04073">
    <property type="entry name" value="tRNA_edit"/>
    <property type="match status" value="1"/>
</dbReference>
<dbReference type="PANTHER" id="PTHR31423">
    <property type="entry name" value="YBAK DOMAIN-CONTAINING PROTEIN"/>
    <property type="match status" value="1"/>
</dbReference>
<evidence type="ECO:0000256" key="1">
    <source>
        <dbReference type="ARBA" id="ARBA00010201"/>
    </source>
</evidence>
<evidence type="ECO:0000313" key="4">
    <source>
        <dbReference type="Proteomes" id="UP000009881"/>
    </source>
</evidence>
<dbReference type="eggNOG" id="COG3760">
    <property type="taxonomic scope" value="Bacteria"/>
</dbReference>
<dbReference type="Gene3D" id="3.90.960.10">
    <property type="entry name" value="YbaK/aminoacyl-tRNA synthetase-associated domain"/>
    <property type="match status" value="1"/>
</dbReference>
<dbReference type="SUPFAM" id="SSF55826">
    <property type="entry name" value="YbaK/ProRS associated domain"/>
    <property type="match status" value="1"/>
</dbReference>
<comment type="similarity">
    <text evidence="1">Belongs to the PRORSD1 family.</text>
</comment>
<proteinExistence type="inferred from homology"/>
<dbReference type="PATRIC" id="fig|1238182.3.peg.2273"/>
<dbReference type="PANTHER" id="PTHR31423:SF3">
    <property type="entry name" value="PROLYL-TRNA SYNTHETASE ASSOCIATED DOMAIN-CONTAINING PROTEIN 1-RELATED"/>
    <property type="match status" value="1"/>
</dbReference>
<gene>
    <name evidence="3" type="ORF">C882_0057</name>
</gene>
<organism evidence="3 4">
    <name type="scientific">Caenispirillum salinarum AK4</name>
    <dbReference type="NCBI Taxonomy" id="1238182"/>
    <lineage>
        <taxon>Bacteria</taxon>
        <taxon>Pseudomonadati</taxon>
        <taxon>Pseudomonadota</taxon>
        <taxon>Alphaproteobacteria</taxon>
        <taxon>Rhodospirillales</taxon>
        <taxon>Novispirillaceae</taxon>
        <taxon>Caenispirillum</taxon>
    </lineage>
</organism>
<dbReference type="GO" id="GO:0002161">
    <property type="term" value="F:aminoacyl-tRNA deacylase activity"/>
    <property type="evidence" value="ECO:0007669"/>
    <property type="project" value="InterPro"/>
</dbReference>
<evidence type="ECO:0000313" key="3">
    <source>
        <dbReference type="EMBL" id="EKV29976.1"/>
    </source>
</evidence>
<dbReference type="FunFam" id="3.90.960.10:FF:000005">
    <property type="entry name" value="Putative prolyl-tRNA synthetase"/>
    <property type="match status" value="1"/>
</dbReference>
<feature type="domain" description="YbaK/aminoacyl-tRNA synthetase-associated" evidence="2">
    <location>
        <begin position="26"/>
        <end position="151"/>
    </location>
</feature>
<dbReference type="Proteomes" id="UP000009881">
    <property type="component" value="Unassembled WGS sequence"/>
</dbReference>
<reference evidence="3 4" key="1">
    <citation type="journal article" date="2013" name="Genome Announc.">
        <title>Draft Genome Sequence of an Alphaproteobacterium, Caenispirillum salinarum AK4(T), Isolated from a Solar Saltern.</title>
        <authorList>
            <person name="Khatri I."/>
            <person name="Singh A."/>
            <person name="Korpole S."/>
            <person name="Pinnaka A.K."/>
            <person name="Subramanian S."/>
        </authorList>
    </citation>
    <scope>NUCLEOTIDE SEQUENCE [LARGE SCALE GENOMIC DNA]</scope>
    <source>
        <strain evidence="3 4">AK4</strain>
    </source>
</reference>
<evidence type="ECO:0000259" key="2">
    <source>
        <dbReference type="Pfam" id="PF04073"/>
    </source>
</evidence>
<dbReference type="InterPro" id="IPR036754">
    <property type="entry name" value="YbaK/aa-tRNA-synt-asso_dom_sf"/>
</dbReference>